<dbReference type="InterPro" id="IPR005225">
    <property type="entry name" value="Small_GTP-bd"/>
</dbReference>
<name>A0A5J6N700_9PROT</name>
<dbReference type="FunFam" id="3.40.50.300:FF:001190">
    <property type="entry name" value="GTP-binding protein ERG"/>
    <property type="match status" value="1"/>
</dbReference>
<proteinExistence type="inferred from homology"/>
<dbReference type="HAMAP" id="MF_00367">
    <property type="entry name" value="GTPase_Era"/>
    <property type="match status" value="1"/>
</dbReference>
<feature type="binding site" evidence="6">
    <location>
        <begin position="25"/>
        <end position="32"/>
    </location>
    <ligand>
        <name>GTP</name>
        <dbReference type="ChEBI" id="CHEBI:37565"/>
    </ligand>
</feature>
<evidence type="ECO:0000256" key="3">
    <source>
        <dbReference type="ARBA" id="ARBA00022741"/>
    </source>
</evidence>
<dbReference type="Pfam" id="PF01926">
    <property type="entry name" value="MMR_HSR1"/>
    <property type="match status" value="1"/>
</dbReference>
<feature type="domain" description="Era-type G" evidence="10">
    <location>
        <begin position="17"/>
        <end position="186"/>
    </location>
</feature>
<dbReference type="GO" id="GO:0005829">
    <property type="term" value="C:cytosol"/>
    <property type="evidence" value="ECO:0007669"/>
    <property type="project" value="TreeGrafter"/>
</dbReference>
<dbReference type="Gene3D" id="3.40.50.300">
    <property type="entry name" value="P-loop containing nucleotide triphosphate hydrolases"/>
    <property type="match status" value="1"/>
</dbReference>
<protein>
    <recommendedName>
        <fullName evidence="2 6">GTPase Era</fullName>
    </recommendedName>
</protein>
<feature type="domain" description="KH type-2" evidence="9">
    <location>
        <begin position="217"/>
        <end position="294"/>
    </location>
</feature>
<feature type="binding site" evidence="6">
    <location>
        <begin position="72"/>
        <end position="76"/>
    </location>
    <ligand>
        <name>GTP</name>
        <dbReference type="ChEBI" id="CHEBI:37565"/>
    </ligand>
</feature>
<evidence type="ECO:0000256" key="4">
    <source>
        <dbReference type="ARBA" id="ARBA00022884"/>
    </source>
</evidence>
<dbReference type="InterPro" id="IPR006073">
    <property type="entry name" value="GTP-bd"/>
</dbReference>
<dbReference type="InterPro" id="IPR015946">
    <property type="entry name" value="KH_dom-like_a/b"/>
</dbReference>
<feature type="region of interest" description="G5" evidence="7">
    <location>
        <begin position="165"/>
        <end position="167"/>
    </location>
</feature>
<dbReference type="PROSITE" id="PS50823">
    <property type="entry name" value="KH_TYPE_2"/>
    <property type="match status" value="1"/>
</dbReference>
<keyword evidence="6" id="KW-0472">Membrane</keyword>
<evidence type="ECO:0000256" key="8">
    <source>
        <dbReference type="RuleBase" id="RU003761"/>
    </source>
</evidence>
<accession>A0A5J6N700</accession>
<keyword evidence="6" id="KW-0690">Ribosome biogenesis</keyword>
<sequence>MSGKKKATKAGKAAATRCGFVAVIGAPNAGKSTLVNRLVGAKVSIVSPKVQTTRSRVLGIAMRDQAQILFVDTPGIFAPRRRLDRAMVAAAWQGAGDADLVVLLIDASHKQPDEETERILADLKRADRKITLALNKVDLVKQRERLLTLASAMDATGCFSDIFMISAETGDGVEDLMRVLVERLPEGPWLYPEDQITDVPLRLLAAEVTREHLFRQLHQEVPYALTVETESWEDFQDGSVKIQQAILVEREGQKAIVIGKGGARAKAVREAAQAELQEMLERKVHLFLAVKVKENWSEERDRYKELGLDWDA</sequence>
<gene>
    <name evidence="6 11" type="primary">era</name>
    <name evidence="11" type="ORF">FRZ61_26980</name>
</gene>
<evidence type="ECO:0000313" key="11">
    <source>
        <dbReference type="EMBL" id="QEX22766.1"/>
    </source>
</evidence>
<dbReference type="CDD" id="cd22534">
    <property type="entry name" value="KH-II_Era"/>
    <property type="match status" value="1"/>
</dbReference>
<evidence type="ECO:0000256" key="7">
    <source>
        <dbReference type="PROSITE-ProRule" id="PRU01050"/>
    </source>
</evidence>
<comment type="similarity">
    <text evidence="1 6 7 8">Belongs to the TRAFAC class TrmE-Era-EngA-EngB-Septin-like GTPase superfamily. Era GTPase family.</text>
</comment>
<feature type="region of interest" description="G2" evidence="7">
    <location>
        <begin position="51"/>
        <end position="55"/>
    </location>
</feature>
<dbReference type="Gene3D" id="3.30.300.20">
    <property type="match status" value="1"/>
</dbReference>
<dbReference type="SUPFAM" id="SSF54814">
    <property type="entry name" value="Prokaryotic type KH domain (KH-domain type II)"/>
    <property type="match status" value="1"/>
</dbReference>
<dbReference type="PANTHER" id="PTHR42698:SF1">
    <property type="entry name" value="GTPASE ERA, MITOCHONDRIAL"/>
    <property type="match status" value="1"/>
</dbReference>
<dbReference type="AlphaFoldDB" id="A0A5J6N700"/>
<evidence type="ECO:0000256" key="6">
    <source>
        <dbReference type="HAMAP-Rule" id="MF_00367"/>
    </source>
</evidence>
<evidence type="ECO:0000259" key="10">
    <source>
        <dbReference type="PROSITE" id="PS51713"/>
    </source>
</evidence>
<evidence type="ECO:0000313" key="12">
    <source>
        <dbReference type="Proteomes" id="UP000325797"/>
    </source>
</evidence>
<dbReference type="InterPro" id="IPR005662">
    <property type="entry name" value="GTPase_Era-like"/>
</dbReference>
<dbReference type="InterPro" id="IPR027417">
    <property type="entry name" value="P-loop_NTPase"/>
</dbReference>
<evidence type="ECO:0000259" key="9">
    <source>
        <dbReference type="PROSITE" id="PS50823"/>
    </source>
</evidence>
<keyword evidence="3 6" id="KW-0547">Nucleotide-binding</keyword>
<evidence type="ECO:0000256" key="1">
    <source>
        <dbReference type="ARBA" id="ARBA00007921"/>
    </source>
</evidence>
<dbReference type="Pfam" id="PF07650">
    <property type="entry name" value="KH_2"/>
    <property type="match status" value="1"/>
</dbReference>
<evidence type="ECO:0000256" key="2">
    <source>
        <dbReference type="ARBA" id="ARBA00020484"/>
    </source>
</evidence>
<dbReference type="NCBIfam" id="NF000908">
    <property type="entry name" value="PRK00089.1"/>
    <property type="match status" value="1"/>
</dbReference>
<dbReference type="CDD" id="cd04163">
    <property type="entry name" value="Era"/>
    <property type="match status" value="1"/>
</dbReference>
<dbReference type="InterPro" id="IPR004044">
    <property type="entry name" value="KH_dom_type_2"/>
</dbReference>
<keyword evidence="12" id="KW-1185">Reference proteome</keyword>
<dbReference type="OrthoDB" id="9805918at2"/>
<dbReference type="NCBIfam" id="TIGR00231">
    <property type="entry name" value="small_GTP"/>
    <property type="match status" value="1"/>
</dbReference>
<dbReference type="EMBL" id="CP042582">
    <property type="protein sequence ID" value="QEX22766.1"/>
    <property type="molecule type" value="Genomic_DNA"/>
</dbReference>
<dbReference type="RefSeq" id="WP_151118219.1">
    <property type="nucleotide sequence ID" value="NZ_CP042582.1"/>
</dbReference>
<comment type="subunit">
    <text evidence="6">Monomer.</text>
</comment>
<dbReference type="GO" id="GO:0005886">
    <property type="term" value="C:plasma membrane"/>
    <property type="evidence" value="ECO:0007669"/>
    <property type="project" value="UniProtKB-SubCell"/>
</dbReference>
<feature type="region of interest" description="G1" evidence="7">
    <location>
        <begin position="25"/>
        <end position="32"/>
    </location>
</feature>
<reference evidence="11 12" key="1">
    <citation type="submission" date="2019-08" db="EMBL/GenBank/DDBJ databases">
        <title>Hyperibacter terrae gen. nov., sp. nov. and Hyperibacter viscosus sp. nov., two new members in the family Rhodospirillaceae isolated from the rhizosphere of Hypericum perforatum.</title>
        <authorList>
            <person name="Noviana Z."/>
        </authorList>
    </citation>
    <scope>NUCLEOTIDE SEQUENCE [LARGE SCALE GENOMIC DNA]</scope>
    <source>
        <strain evidence="11 12">R5959</strain>
    </source>
</reference>
<dbReference type="GO" id="GO:0005525">
    <property type="term" value="F:GTP binding"/>
    <property type="evidence" value="ECO:0007669"/>
    <property type="project" value="UniProtKB-UniRule"/>
</dbReference>
<comment type="function">
    <text evidence="6">An essential GTPase that binds both GDP and GTP, with rapid nucleotide exchange. Plays a role in 16S rRNA processing and 30S ribosomal subunit biogenesis and possibly also in cell cycle regulation and energy metabolism.</text>
</comment>
<dbReference type="InterPro" id="IPR030388">
    <property type="entry name" value="G_ERA_dom"/>
</dbReference>
<dbReference type="KEGG" id="hadh:FRZ61_26980"/>
<keyword evidence="5 6" id="KW-0342">GTP-binding</keyword>
<dbReference type="GO" id="GO:0070181">
    <property type="term" value="F:small ribosomal subunit rRNA binding"/>
    <property type="evidence" value="ECO:0007669"/>
    <property type="project" value="UniProtKB-UniRule"/>
</dbReference>
<feature type="binding site" evidence="6">
    <location>
        <begin position="135"/>
        <end position="138"/>
    </location>
    <ligand>
        <name>GTP</name>
        <dbReference type="ChEBI" id="CHEBI:37565"/>
    </ligand>
</feature>
<keyword evidence="6" id="KW-0699">rRNA-binding</keyword>
<dbReference type="Proteomes" id="UP000325797">
    <property type="component" value="Chromosome"/>
</dbReference>
<feature type="region of interest" description="G3" evidence="7">
    <location>
        <begin position="72"/>
        <end position="75"/>
    </location>
</feature>
<dbReference type="SUPFAM" id="SSF52540">
    <property type="entry name" value="P-loop containing nucleoside triphosphate hydrolases"/>
    <property type="match status" value="1"/>
</dbReference>
<dbReference type="PROSITE" id="PS51713">
    <property type="entry name" value="G_ERA"/>
    <property type="match status" value="1"/>
</dbReference>
<dbReference type="InterPro" id="IPR009019">
    <property type="entry name" value="KH_sf_prok-type"/>
</dbReference>
<keyword evidence="4 6" id="KW-0694">RNA-binding</keyword>
<keyword evidence="6" id="KW-1003">Cell membrane</keyword>
<dbReference type="GO" id="GO:0043024">
    <property type="term" value="F:ribosomal small subunit binding"/>
    <property type="evidence" value="ECO:0007669"/>
    <property type="project" value="TreeGrafter"/>
</dbReference>
<dbReference type="GO" id="GO:0000028">
    <property type="term" value="P:ribosomal small subunit assembly"/>
    <property type="evidence" value="ECO:0007669"/>
    <property type="project" value="TreeGrafter"/>
</dbReference>
<feature type="region of interest" description="G4" evidence="7">
    <location>
        <begin position="135"/>
        <end position="138"/>
    </location>
</feature>
<dbReference type="PANTHER" id="PTHR42698">
    <property type="entry name" value="GTPASE ERA"/>
    <property type="match status" value="1"/>
</dbReference>
<comment type="subcellular location">
    <subcellularLocation>
        <location evidence="6">Cytoplasm</location>
    </subcellularLocation>
    <subcellularLocation>
        <location evidence="6">Cell membrane</location>
        <topology evidence="6">Peripheral membrane protein</topology>
    </subcellularLocation>
</comment>
<dbReference type="NCBIfam" id="TIGR00436">
    <property type="entry name" value="era"/>
    <property type="match status" value="1"/>
</dbReference>
<evidence type="ECO:0000256" key="5">
    <source>
        <dbReference type="ARBA" id="ARBA00023134"/>
    </source>
</evidence>
<organism evidence="11 12">
    <name type="scientific">Hypericibacter adhaerens</name>
    <dbReference type="NCBI Taxonomy" id="2602016"/>
    <lineage>
        <taxon>Bacteria</taxon>
        <taxon>Pseudomonadati</taxon>
        <taxon>Pseudomonadota</taxon>
        <taxon>Alphaproteobacteria</taxon>
        <taxon>Rhodospirillales</taxon>
        <taxon>Dongiaceae</taxon>
        <taxon>Hypericibacter</taxon>
    </lineage>
</organism>
<keyword evidence="6" id="KW-0963">Cytoplasm</keyword>
<dbReference type="GO" id="GO:0003924">
    <property type="term" value="F:GTPase activity"/>
    <property type="evidence" value="ECO:0007669"/>
    <property type="project" value="UniProtKB-UniRule"/>
</dbReference>